<evidence type="ECO:0000313" key="3">
    <source>
        <dbReference type="Proteomes" id="UP000612585"/>
    </source>
</evidence>
<sequence>MLHHAARAVPWGRVALAAGLVVVLMELVRWNPWVLWPLEGAAVGLLAGAAAWCFDETAAAVVDTSPRGLAWRAGARSPAVLLLVLTWVFAVARGGNDATFGHLEAVLVQGLAAVATGAAVACWRRAQGDASPGLLFAAITVPVATVWALVRPLGDHLAVFPYGATSSHGWHISTVGWAAAGVLAALLLIAALTDAPWWHLHRVPWLSDRKRLFERS</sequence>
<keyword evidence="3" id="KW-1185">Reference proteome</keyword>
<reference evidence="2" key="1">
    <citation type="submission" date="2021-01" db="EMBL/GenBank/DDBJ databases">
        <title>Whole genome shotgun sequence of Virgisporangium aurantiacum NBRC 16421.</title>
        <authorList>
            <person name="Komaki H."/>
            <person name="Tamura T."/>
        </authorList>
    </citation>
    <scope>NUCLEOTIDE SEQUENCE</scope>
    <source>
        <strain evidence="2">NBRC 16421</strain>
    </source>
</reference>
<feature type="transmembrane region" description="Helical" evidence="1">
    <location>
        <begin position="130"/>
        <end position="150"/>
    </location>
</feature>
<feature type="transmembrane region" description="Helical" evidence="1">
    <location>
        <begin position="75"/>
        <end position="93"/>
    </location>
</feature>
<gene>
    <name evidence="2" type="ORF">Vau01_105260</name>
</gene>
<dbReference type="RefSeq" id="WP_204008997.1">
    <property type="nucleotide sequence ID" value="NZ_BOPG01000085.1"/>
</dbReference>
<comment type="caution">
    <text evidence="2">The sequence shown here is derived from an EMBL/GenBank/DDBJ whole genome shotgun (WGS) entry which is preliminary data.</text>
</comment>
<name>A0A8J4E5F6_9ACTN</name>
<feature type="transmembrane region" description="Helical" evidence="1">
    <location>
        <begin position="34"/>
        <end position="54"/>
    </location>
</feature>
<evidence type="ECO:0000256" key="1">
    <source>
        <dbReference type="SAM" id="Phobius"/>
    </source>
</evidence>
<keyword evidence="1" id="KW-0472">Membrane</keyword>
<proteinExistence type="predicted"/>
<organism evidence="2 3">
    <name type="scientific">Virgisporangium aurantiacum</name>
    <dbReference type="NCBI Taxonomy" id="175570"/>
    <lineage>
        <taxon>Bacteria</taxon>
        <taxon>Bacillati</taxon>
        <taxon>Actinomycetota</taxon>
        <taxon>Actinomycetes</taxon>
        <taxon>Micromonosporales</taxon>
        <taxon>Micromonosporaceae</taxon>
        <taxon>Virgisporangium</taxon>
    </lineage>
</organism>
<dbReference type="AlphaFoldDB" id="A0A8J4E5F6"/>
<dbReference type="Proteomes" id="UP000612585">
    <property type="component" value="Unassembled WGS sequence"/>
</dbReference>
<dbReference type="EMBL" id="BOPG01000085">
    <property type="protein sequence ID" value="GIJ63010.1"/>
    <property type="molecule type" value="Genomic_DNA"/>
</dbReference>
<feature type="transmembrane region" description="Helical" evidence="1">
    <location>
        <begin position="12"/>
        <end position="28"/>
    </location>
</feature>
<feature type="transmembrane region" description="Helical" evidence="1">
    <location>
        <begin position="170"/>
        <end position="192"/>
    </location>
</feature>
<feature type="transmembrane region" description="Helical" evidence="1">
    <location>
        <begin position="105"/>
        <end position="123"/>
    </location>
</feature>
<protein>
    <submittedName>
        <fullName evidence="2">Uncharacterized protein</fullName>
    </submittedName>
</protein>
<keyword evidence="1" id="KW-0812">Transmembrane</keyword>
<keyword evidence="1" id="KW-1133">Transmembrane helix</keyword>
<evidence type="ECO:0000313" key="2">
    <source>
        <dbReference type="EMBL" id="GIJ63010.1"/>
    </source>
</evidence>
<accession>A0A8J4E5F6</accession>